<evidence type="ECO:0000259" key="1">
    <source>
        <dbReference type="PROSITE" id="PS51831"/>
    </source>
</evidence>
<organism evidence="2 3">
    <name type="scientific">Denitromonas halophila</name>
    <dbReference type="NCBI Taxonomy" id="1629404"/>
    <lineage>
        <taxon>Bacteria</taxon>
        <taxon>Pseudomonadati</taxon>
        <taxon>Pseudomonadota</taxon>
        <taxon>Betaproteobacteria</taxon>
        <taxon>Rhodocyclales</taxon>
        <taxon>Zoogloeaceae</taxon>
        <taxon>Denitromonas</taxon>
    </lineage>
</organism>
<dbReference type="EMBL" id="VMNI01000017">
    <property type="protein sequence ID" value="TVO73719.1"/>
    <property type="molecule type" value="Genomic_DNA"/>
</dbReference>
<dbReference type="PROSITE" id="PS51831">
    <property type="entry name" value="HD"/>
    <property type="match status" value="1"/>
</dbReference>
<gene>
    <name evidence="2" type="ORF">FHP89_16585</name>
</gene>
<dbReference type="InterPro" id="IPR003607">
    <property type="entry name" value="HD/PDEase_dom"/>
</dbReference>
<evidence type="ECO:0000313" key="2">
    <source>
        <dbReference type="EMBL" id="TVO73719.1"/>
    </source>
</evidence>
<dbReference type="Proteomes" id="UP000318349">
    <property type="component" value="Unassembled WGS sequence"/>
</dbReference>
<feature type="domain" description="HD" evidence="1">
    <location>
        <begin position="23"/>
        <end position="127"/>
    </location>
</feature>
<protein>
    <submittedName>
        <fullName evidence="2">HD domain-containing protein</fullName>
    </submittedName>
</protein>
<name>A0A557RDF9_9RHOO</name>
<comment type="caution">
    <text evidence="2">The sequence shown here is derived from an EMBL/GenBank/DDBJ whole genome shotgun (WGS) entry which is preliminary data.</text>
</comment>
<dbReference type="AlphaFoldDB" id="A0A557RDF9"/>
<evidence type="ECO:0000313" key="3">
    <source>
        <dbReference type="Proteomes" id="UP000318349"/>
    </source>
</evidence>
<dbReference type="Gene3D" id="1.10.3210.50">
    <property type="match status" value="1"/>
</dbReference>
<sequence>MRPTEAALRAFILTRLPADPAHDISHVERVVANARLIAAAEGADLAVVIPAAWLHDCVSYPKNHPDRARSSRDAAALAVDWLREQGTSSNLLPAIGHAIEAHSFSAGITAETLEAKVVQDADRLEALGAIGIARCLMVGGALGRPLYHTDDPFCASREPDDQRFTIDHFYRKLFHVGETLHTDAAKREAAERIEFMRAFLAQLGTETAHKPEADG</sequence>
<dbReference type="InterPro" id="IPR006674">
    <property type="entry name" value="HD_domain"/>
</dbReference>
<dbReference type="Pfam" id="PF01966">
    <property type="entry name" value="HD"/>
    <property type="match status" value="1"/>
</dbReference>
<dbReference type="SUPFAM" id="SSF109604">
    <property type="entry name" value="HD-domain/PDEase-like"/>
    <property type="match status" value="1"/>
</dbReference>
<reference evidence="2 3" key="1">
    <citation type="submission" date="2019-07" db="EMBL/GenBank/DDBJ databases">
        <title>The pathways for chlorine oxyanion respiration interact through the shared metabolite chlorate.</title>
        <authorList>
            <person name="Barnum T.P."/>
            <person name="Cheng Y."/>
            <person name="Hill K.A."/>
            <person name="Lucas L.N."/>
            <person name="Carlson H.K."/>
            <person name="Coates J.D."/>
        </authorList>
    </citation>
    <scope>NUCLEOTIDE SEQUENCE [LARGE SCALE GENOMIC DNA]</scope>
    <source>
        <strain evidence="2 3">SFB-1</strain>
    </source>
</reference>
<accession>A0A557RDF9</accession>
<dbReference type="PANTHER" id="PTHR33594">
    <property type="entry name" value="SUPERFAMILY HYDROLASE, PUTATIVE (AFU_ORTHOLOGUE AFUA_1G03035)-RELATED"/>
    <property type="match status" value="1"/>
</dbReference>
<proteinExistence type="predicted"/>
<dbReference type="SMART" id="SM00471">
    <property type="entry name" value="HDc"/>
    <property type="match status" value="1"/>
</dbReference>
<dbReference type="PANTHER" id="PTHR33594:SF1">
    <property type="entry name" value="HD_PDEASE DOMAIN-CONTAINING PROTEIN"/>
    <property type="match status" value="1"/>
</dbReference>